<gene>
    <name evidence="3" type="ORF">PAECIP111802_00668</name>
</gene>
<keyword evidence="1" id="KW-0175">Coiled coil</keyword>
<proteinExistence type="predicted"/>
<feature type="coiled-coil region" evidence="1">
    <location>
        <begin position="154"/>
        <end position="188"/>
    </location>
</feature>
<name>A0ABM8VBJ5_9BACL</name>
<keyword evidence="2" id="KW-0732">Signal</keyword>
<comment type="caution">
    <text evidence="3">The sequence shown here is derived from an EMBL/GenBank/DDBJ whole genome shotgun (WGS) entry which is preliminary data.</text>
</comment>
<feature type="coiled-coil region" evidence="1">
    <location>
        <begin position="56"/>
        <end position="83"/>
    </location>
</feature>
<evidence type="ECO:0000256" key="2">
    <source>
        <dbReference type="SAM" id="SignalP"/>
    </source>
</evidence>
<feature type="signal peptide" evidence="2">
    <location>
        <begin position="1"/>
        <end position="26"/>
    </location>
</feature>
<dbReference type="RefSeq" id="WP_218097052.1">
    <property type="nucleotide sequence ID" value="NZ_CAJVCE010000002.1"/>
</dbReference>
<accession>A0ABM8VBJ5</accession>
<evidence type="ECO:0008006" key="5">
    <source>
        <dbReference type="Google" id="ProtNLM"/>
    </source>
</evidence>
<reference evidence="3 4" key="1">
    <citation type="submission" date="2021-06" db="EMBL/GenBank/DDBJ databases">
        <authorList>
            <person name="Criscuolo A."/>
        </authorList>
    </citation>
    <scope>NUCLEOTIDE SEQUENCE [LARGE SCALE GENOMIC DNA]</scope>
    <source>
        <strain evidence="4">CIP 111802</strain>
    </source>
</reference>
<evidence type="ECO:0000313" key="4">
    <source>
        <dbReference type="Proteomes" id="UP000730618"/>
    </source>
</evidence>
<dbReference type="EMBL" id="CAJVCE010000002">
    <property type="protein sequence ID" value="CAG7620449.1"/>
    <property type="molecule type" value="Genomic_DNA"/>
</dbReference>
<organism evidence="3 4">
    <name type="scientific">Paenibacillus allorhizosphaerae</name>
    <dbReference type="NCBI Taxonomy" id="2849866"/>
    <lineage>
        <taxon>Bacteria</taxon>
        <taxon>Bacillati</taxon>
        <taxon>Bacillota</taxon>
        <taxon>Bacilli</taxon>
        <taxon>Bacillales</taxon>
        <taxon>Paenibacillaceae</taxon>
        <taxon>Paenibacillus</taxon>
    </lineage>
</organism>
<dbReference type="Proteomes" id="UP000730618">
    <property type="component" value="Unassembled WGS sequence"/>
</dbReference>
<sequence>MKRKWTVLLMIWLCFVSAFPRSTVWAETTEANRDILQKGLTVYEIDRELGRISERQATLTAQLKDTEQKLQAARSASAEARQHAAKVIRAYYQGDRDSLWTIVFSIRSLSDALSVLEYLQMILHTDRQALSRHETAWKQLTALQAEQTQAQTALTQTKDRYTNERARLVTLQKEVDEMLAKNKEAVKVQQQITDLNRLWQDKGVPLFKTYFQALAKAMNDLPEIMTAGSPGSGGKTSNLIMNGFNYTFQMTDQELNAFLQKKNEIFRNMTFRFTEDAVIASGKQDDIALTIKGRYEMASKDNGKSKSFIRYSIQELLFNGYALPATTVEELQKNFDLGIYPQNIASFLQITGLKLEEGKLSIFIKLAL</sequence>
<evidence type="ECO:0000256" key="1">
    <source>
        <dbReference type="SAM" id="Coils"/>
    </source>
</evidence>
<evidence type="ECO:0000313" key="3">
    <source>
        <dbReference type="EMBL" id="CAG7620449.1"/>
    </source>
</evidence>
<keyword evidence="4" id="KW-1185">Reference proteome</keyword>
<feature type="chain" id="PRO_5047080219" description="SLH domain-containing protein" evidence="2">
    <location>
        <begin position="27"/>
        <end position="368"/>
    </location>
</feature>
<protein>
    <recommendedName>
        <fullName evidence="5">SLH domain-containing protein</fullName>
    </recommendedName>
</protein>